<name>A0A4C1YDP1_EUMVA</name>
<protein>
    <submittedName>
        <fullName evidence="1">Uncharacterized protein</fullName>
    </submittedName>
</protein>
<evidence type="ECO:0000313" key="2">
    <source>
        <dbReference type="Proteomes" id="UP000299102"/>
    </source>
</evidence>
<comment type="caution">
    <text evidence="1">The sequence shown here is derived from an EMBL/GenBank/DDBJ whole genome shotgun (WGS) entry which is preliminary data.</text>
</comment>
<gene>
    <name evidence="1" type="ORF">EVAR_75379_1</name>
</gene>
<dbReference type="EMBL" id="BGZK01001155">
    <property type="protein sequence ID" value="GBP72759.1"/>
    <property type="molecule type" value="Genomic_DNA"/>
</dbReference>
<organism evidence="1 2">
    <name type="scientific">Eumeta variegata</name>
    <name type="common">Bagworm moth</name>
    <name type="synonym">Eumeta japonica</name>
    <dbReference type="NCBI Taxonomy" id="151549"/>
    <lineage>
        <taxon>Eukaryota</taxon>
        <taxon>Metazoa</taxon>
        <taxon>Ecdysozoa</taxon>
        <taxon>Arthropoda</taxon>
        <taxon>Hexapoda</taxon>
        <taxon>Insecta</taxon>
        <taxon>Pterygota</taxon>
        <taxon>Neoptera</taxon>
        <taxon>Endopterygota</taxon>
        <taxon>Lepidoptera</taxon>
        <taxon>Glossata</taxon>
        <taxon>Ditrysia</taxon>
        <taxon>Tineoidea</taxon>
        <taxon>Psychidae</taxon>
        <taxon>Oiketicinae</taxon>
        <taxon>Eumeta</taxon>
    </lineage>
</organism>
<reference evidence="1 2" key="1">
    <citation type="journal article" date="2019" name="Commun. Biol.">
        <title>The bagworm genome reveals a unique fibroin gene that provides high tensile strength.</title>
        <authorList>
            <person name="Kono N."/>
            <person name="Nakamura H."/>
            <person name="Ohtoshi R."/>
            <person name="Tomita M."/>
            <person name="Numata K."/>
            <person name="Arakawa K."/>
        </authorList>
    </citation>
    <scope>NUCLEOTIDE SEQUENCE [LARGE SCALE GENOMIC DNA]</scope>
</reference>
<evidence type="ECO:0000313" key="1">
    <source>
        <dbReference type="EMBL" id="GBP72759.1"/>
    </source>
</evidence>
<keyword evidence="2" id="KW-1185">Reference proteome</keyword>
<dbReference type="Proteomes" id="UP000299102">
    <property type="component" value="Unassembled WGS sequence"/>
</dbReference>
<dbReference type="AlphaFoldDB" id="A0A4C1YDP1"/>
<accession>A0A4C1YDP1</accession>
<proteinExistence type="predicted"/>
<sequence>MDSDEEVPVIALLIKKKKYTEKQQLPQPRGSGLCIEHFFRMGAPAVDGSAARERRCVNELTIRDDVDVKVDGISLFVHAEEVTGGDLSIVPVLAFRPPLRLCGWSLYLAFEPTSIIKFPK</sequence>